<gene>
    <name evidence="1" type="ORF">DCC81_04725</name>
</gene>
<accession>A0A2T7BM96</accession>
<protein>
    <recommendedName>
        <fullName evidence="3">DUF4783 domain-containing protein</fullName>
    </recommendedName>
</protein>
<organism evidence="1 2">
    <name type="scientific">Chitinophaga parva</name>
    <dbReference type="NCBI Taxonomy" id="2169414"/>
    <lineage>
        <taxon>Bacteria</taxon>
        <taxon>Pseudomonadati</taxon>
        <taxon>Bacteroidota</taxon>
        <taxon>Chitinophagia</taxon>
        <taxon>Chitinophagales</taxon>
        <taxon>Chitinophagaceae</taxon>
        <taxon>Chitinophaga</taxon>
    </lineage>
</organism>
<keyword evidence="2" id="KW-1185">Reference proteome</keyword>
<dbReference type="EMBL" id="QCYK01000001">
    <property type="protein sequence ID" value="PUZ28792.1"/>
    <property type="molecule type" value="Genomic_DNA"/>
</dbReference>
<proteinExistence type="predicted"/>
<dbReference type="InterPro" id="IPR031977">
    <property type="entry name" value="DUF4783"/>
</dbReference>
<sequence>MMPLKYNMMKNLMYVLGALGAVLVFTAFTVSAHPKPTTEVVVSEAAGPFEQVVSAIKAGSVSGLTPYMDNTIEINISGKSNSYSKTQAEVILKDFFAKNQVKSFEIVHQGEGGGGSRFGIGNMSTAGGTYRTYFLLQKKGASMVLNELRFETK</sequence>
<dbReference type="Proteomes" id="UP000244450">
    <property type="component" value="Unassembled WGS sequence"/>
</dbReference>
<evidence type="ECO:0000313" key="1">
    <source>
        <dbReference type="EMBL" id="PUZ28792.1"/>
    </source>
</evidence>
<dbReference type="AlphaFoldDB" id="A0A2T7BM96"/>
<name>A0A2T7BM96_9BACT</name>
<reference evidence="1 2" key="1">
    <citation type="submission" date="2018-04" db="EMBL/GenBank/DDBJ databases">
        <title>Chitinophaga fuyangensis sp. nov., isolated from soil in a chemical factory.</title>
        <authorList>
            <person name="Chen K."/>
        </authorList>
    </citation>
    <scope>NUCLEOTIDE SEQUENCE [LARGE SCALE GENOMIC DNA]</scope>
    <source>
        <strain evidence="1 2">LY-1</strain>
    </source>
</reference>
<comment type="caution">
    <text evidence="1">The sequence shown here is derived from an EMBL/GenBank/DDBJ whole genome shotgun (WGS) entry which is preliminary data.</text>
</comment>
<dbReference type="Pfam" id="PF16022">
    <property type="entry name" value="DUF4783"/>
    <property type="match status" value="1"/>
</dbReference>
<evidence type="ECO:0008006" key="3">
    <source>
        <dbReference type="Google" id="ProtNLM"/>
    </source>
</evidence>
<dbReference type="Gene3D" id="3.10.450.50">
    <property type="match status" value="1"/>
</dbReference>
<dbReference type="OrthoDB" id="1524766at2"/>
<evidence type="ECO:0000313" key="2">
    <source>
        <dbReference type="Proteomes" id="UP000244450"/>
    </source>
</evidence>